<dbReference type="AlphaFoldDB" id="A0A6L2Q017"/>
<keyword evidence="2" id="KW-1185">Reference proteome</keyword>
<dbReference type="PROSITE" id="PS51257">
    <property type="entry name" value="PROKAR_LIPOPROTEIN"/>
    <property type="match status" value="1"/>
</dbReference>
<evidence type="ECO:0000313" key="1">
    <source>
        <dbReference type="EMBL" id="GFG38233.1"/>
    </source>
</evidence>
<proteinExistence type="predicted"/>
<sequence length="163" mass="18911">MPYIPTKSSACMSMSWLLGNVYTAMSCMDEKSNKFNAYNFKKGITAQEYRNTVEDLLQTLPNPENQHMEAAWKNIKQAVCKAAGNILGHSIKKVRNGWCDEECKEILKAQNKARLKMLQRKTRSNTEAYKEACREARKVCRGRKNTTKKTCWKNYKRNTKEML</sequence>
<comment type="caution">
    <text evidence="1">The sequence shown here is derived from an EMBL/GenBank/DDBJ whole genome shotgun (WGS) entry which is preliminary data.</text>
</comment>
<dbReference type="OrthoDB" id="6781307at2759"/>
<organism evidence="1 2">
    <name type="scientific">Coptotermes formosanus</name>
    <name type="common">Formosan subterranean termite</name>
    <dbReference type="NCBI Taxonomy" id="36987"/>
    <lineage>
        <taxon>Eukaryota</taxon>
        <taxon>Metazoa</taxon>
        <taxon>Ecdysozoa</taxon>
        <taxon>Arthropoda</taxon>
        <taxon>Hexapoda</taxon>
        <taxon>Insecta</taxon>
        <taxon>Pterygota</taxon>
        <taxon>Neoptera</taxon>
        <taxon>Polyneoptera</taxon>
        <taxon>Dictyoptera</taxon>
        <taxon>Blattodea</taxon>
        <taxon>Blattoidea</taxon>
        <taxon>Termitoidae</taxon>
        <taxon>Rhinotermitidae</taxon>
        <taxon>Coptotermes</taxon>
    </lineage>
</organism>
<evidence type="ECO:0000313" key="2">
    <source>
        <dbReference type="Proteomes" id="UP000502823"/>
    </source>
</evidence>
<protein>
    <submittedName>
        <fullName evidence="1">Uncharacterized protein</fullName>
    </submittedName>
</protein>
<accession>A0A6L2Q017</accession>
<dbReference type="Proteomes" id="UP000502823">
    <property type="component" value="Unassembled WGS sequence"/>
</dbReference>
<gene>
    <name evidence="1" type="ORF">Cfor_03829</name>
</gene>
<name>A0A6L2Q017_COPFO</name>
<dbReference type="InParanoid" id="A0A6L2Q017"/>
<dbReference type="EMBL" id="BLKM01012983">
    <property type="protein sequence ID" value="GFG38233.1"/>
    <property type="molecule type" value="Genomic_DNA"/>
</dbReference>
<reference evidence="2" key="1">
    <citation type="submission" date="2020-01" db="EMBL/GenBank/DDBJ databases">
        <title>Draft genome sequence of the Termite Coptotermes fromosanus.</title>
        <authorList>
            <person name="Itakura S."/>
            <person name="Yosikawa Y."/>
            <person name="Umezawa K."/>
        </authorList>
    </citation>
    <scope>NUCLEOTIDE SEQUENCE [LARGE SCALE GENOMIC DNA]</scope>
</reference>